<name>A0A914WEA9_9BILA</name>
<evidence type="ECO:0000313" key="2">
    <source>
        <dbReference type="WBParaSite" id="PSAMB.scaffold3923size16400.g22927.t1"/>
    </source>
</evidence>
<sequence length="112" mass="12611">MKNELGIAADDLSLRERSYPLTYLRLLVLRVELVTRLVIVSCETLLITGFHHSGSPRNRSNATTGVIDYSELLTALAVATGLMALRSRAIWNRHDLIELTRPTMLYDTPAWT</sequence>
<evidence type="ECO:0000313" key="1">
    <source>
        <dbReference type="Proteomes" id="UP000887566"/>
    </source>
</evidence>
<proteinExistence type="predicted"/>
<keyword evidence="1" id="KW-1185">Reference proteome</keyword>
<reference evidence="2" key="1">
    <citation type="submission" date="2022-11" db="UniProtKB">
        <authorList>
            <consortium name="WormBaseParasite"/>
        </authorList>
    </citation>
    <scope>IDENTIFICATION</scope>
</reference>
<accession>A0A914WEA9</accession>
<organism evidence="1 2">
    <name type="scientific">Plectus sambesii</name>
    <dbReference type="NCBI Taxonomy" id="2011161"/>
    <lineage>
        <taxon>Eukaryota</taxon>
        <taxon>Metazoa</taxon>
        <taxon>Ecdysozoa</taxon>
        <taxon>Nematoda</taxon>
        <taxon>Chromadorea</taxon>
        <taxon>Plectida</taxon>
        <taxon>Plectina</taxon>
        <taxon>Plectoidea</taxon>
        <taxon>Plectidae</taxon>
        <taxon>Plectus</taxon>
    </lineage>
</organism>
<protein>
    <submittedName>
        <fullName evidence="2">Uncharacterized protein</fullName>
    </submittedName>
</protein>
<dbReference type="AlphaFoldDB" id="A0A914WEA9"/>
<dbReference type="Proteomes" id="UP000887566">
    <property type="component" value="Unplaced"/>
</dbReference>
<dbReference type="WBParaSite" id="PSAMB.scaffold3923size16400.g22927.t1">
    <property type="protein sequence ID" value="PSAMB.scaffold3923size16400.g22927.t1"/>
    <property type="gene ID" value="PSAMB.scaffold3923size16400.g22927"/>
</dbReference>